<evidence type="ECO:0000313" key="1">
    <source>
        <dbReference type="EMBL" id="KAG7166170.1"/>
    </source>
</evidence>
<dbReference type="PANTHER" id="PTHR47204:SF1">
    <property type="entry name" value="RIBONUCLEASE H2 SUBUNIT C"/>
    <property type="match status" value="1"/>
</dbReference>
<gene>
    <name evidence="1" type="primary">Akap5-L2</name>
    <name evidence="1" type="ORF">Hamer_G010991</name>
</gene>
<evidence type="ECO:0000313" key="2">
    <source>
        <dbReference type="Proteomes" id="UP000747542"/>
    </source>
</evidence>
<dbReference type="Gene3D" id="2.40.128.680">
    <property type="match status" value="1"/>
</dbReference>
<organism evidence="1 2">
    <name type="scientific">Homarus americanus</name>
    <name type="common">American lobster</name>
    <dbReference type="NCBI Taxonomy" id="6706"/>
    <lineage>
        <taxon>Eukaryota</taxon>
        <taxon>Metazoa</taxon>
        <taxon>Ecdysozoa</taxon>
        <taxon>Arthropoda</taxon>
        <taxon>Crustacea</taxon>
        <taxon>Multicrustacea</taxon>
        <taxon>Malacostraca</taxon>
        <taxon>Eumalacostraca</taxon>
        <taxon>Eucarida</taxon>
        <taxon>Decapoda</taxon>
        <taxon>Pleocyemata</taxon>
        <taxon>Astacidea</taxon>
        <taxon>Nephropoidea</taxon>
        <taxon>Nephropidae</taxon>
        <taxon>Homarus</taxon>
    </lineage>
</organism>
<reference evidence="1" key="1">
    <citation type="journal article" date="2021" name="Sci. Adv.">
        <title>The American lobster genome reveals insights on longevity, neural, and immune adaptations.</title>
        <authorList>
            <person name="Polinski J.M."/>
            <person name="Zimin A.V."/>
            <person name="Clark K.F."/>
            <person name="Kohn A.B."/>
            <person name="Sadowski N."/>
            <person name="Timp W."/>
            <person name="Ptitsyn A."/>
            <person name="Khanna P."/>
            <person name="Romanova D.Y."/>
            <person name="Williams P."/>
            <person name="Greenwood S.J."/>
            <person name="Moroz L.L."/>
            <person name="Walt D.R."/>
            <person name="Bodnar A.G."/>
        </authorList>
    </citation>
    <scope>NUCLEOTIDE SEQUENCE</scope>
    <source>
        <strain evidence="1">GMGI-L3</strain>
    </source>
</reference>
<dbReference type="InterPro" id="IPR013924">
    <property type="entry name" value="RNase_H2_suC"/>
</dbReference>
<dbReference type="GO" id="GO:0032299">
    <property type="term" value="C:ribonuclease H2 complex"/>
    <property type="evidence" value="ECO:0007669"/>
    <property type="project" value="InterPro"/>
</dbReference>
<dbReference type="AlphaFoldDB" id="A0A8J5JXD7"/>
<dbReference type="CDD" id="cd09271">
    <property type="entry name" value="RNase_H2-C"/>
    <property type="match status" value="1"/>
</dbReference>
<dbReference type="PANTHER" id="PTHR47204">
    <property type="entry name" value="OS02G0168900 PROTEIN"/>
    <property type="match status" value="1"/>
</dbReference>
<feature type="non-terminal residue" evidence="1">
    <location>
        <position position="272"/>
    </location>
</feature>
<comment type="caution">
    <text evidence="1">The sequence shown here is derived from an EMBL/GenBank/DDBJ whole genome shotgun (WGS) entry which is preliminary data.</text>
</comment>
<name>A0A8J5JXD7_HOMAM</name>
<sequence>MAVNIDLKSEALKEDKGDSHIQYLPCNIEYDGKADINKFFNIYVDEEVTGDGKEEKTGLKGMFRGYPLRGCVAKVPEGYKGVVLKETRPTLSADEDRTMRGVCQFKSFTFWNWDREPSRGDRYQQAMDWIDVANAETVVLYLEETVVLYLKETVVPYLEETVVLYVEETVVLYLEETVVPYLEETVVLYLEETVVLYLEETVVPYLEETVVLYLEETVVLYLEETVVLYLKETVVPYLEETVVLYLEETVVPYLEETVVPGGNCSTVPGGNC</sequence>
<dbReference type="Proteomes" id="UP000747542">
    <property type="component" value="Unassembled WGS sequence"/>
</dbReference>
<dbReference type="Pfam" id="PF08615">
    <property type="entry name" value="RNase_H2_suC"/>
    <property type="match status" value="1"/>
</dbReference>
<proteinExistence type="predicted"/>
<keyword evidence="2" id="KW-1185">Reference proteome</keyword>
<dbReference type="EMBL" id="JAHLQT010022636">
    <property type="protein sequence ID" value="KAG7166170.1"/>
    <property type="molecule type" value="Genomic_DNA"/>
</dbReference>
<dbReference type="GO" id="GO:0006401">
    <property type="term" value="P:RNA catabolic process"/>
    <property type="evidence" value="ECO:0007669"/>
    <property type="project" value="InterPro"/>
</dbReference>
<protein>
    <submittedName>
        <fullName evidence="1">A-kinase anchor protein 5-like 2</fullName>
    </submittedName>
</protein>
<accession>A0A8J5JXD7</accession>